<feature type="region of interest" description="Disordered" evidence="1">
    <location>
        <begin position="68"/>
        <end position="90"/>
    </location>
</feature>
<name>A0ABT1M8E9_9MYCO</name>
<dbReference type="Proteomes" id="UP001651690">
    <property type="component" value="Unassembled WGS sequence"/>
</dbReference>
<dbReference type="RefSeq" id="WP_255063310.1">
    <property type="nucleotide sequence ID" value="NZ_JANDBD010000011.1"/>
</dbReference>
<organism evidence="2 3">
    <name type="scientific">Mycolicibacterium arenosum</name>
    <dbReference type="NCBI Taxonomy" id="2952157"/>
    <lineage>
        <taxon>Bacteria</taxon>
        <taxon>Bacillati</taxon>
        <taxon>Actinomycetota</taxon>
        <taxon>Actinomycetes</taxon>
        <taxon>Mycobacteriales</taxon>
        <taxon>Mycobacteriaceae</taxon>
        <taxon>Mycolicibacterium</taxon>
    </lineage>
</organism>
<gene>
    <name evidence="2" type="ORF">NM203_25085</name>
</gene>
<evidence type="ECO:0000313" key="3">
    <source>
        <dbReference type="Proteomes" id="UP001651690"/>
    </source>
</evidence>
<sequence>MTLLDPRDALADQNSFIGYLLGIAGLADTVRTLATDESRALPPPEHVDDFVYALLGIAGLGDRINGLSRSGSNPEPLISSAIQPPMRWLR</sequence>
<accession>A0ABT1M8E9</accession>
<evidence type="ECO:0000313" key="2">
    <source>
        <dbReference type="EMBL" id="MCP9275469.1"/>
    </source>
</evidence>
<dbReference type="EMBL" id="JANDBD010000011">
    <property type="protein sequence ID" value="MCP9275469.1"/>
    <property type="molecule type" value="Genomic_DNA"/>
</dbReference>
<reference evidence="2 3" key="1">
    <citation type="submission" date="2022-06" db="EMBL/GenBank/DDBJ databases">
        <title>Mycolicibacterium sp. CAU 1645 isolated from seawater.</title>
        <authorList>
            <person name="Kim W."/>
        </authorList>
    </citation>
    <scope>NUCLEOTIDE SEQUENCE [LARGE SCALE GENOMIC DNA]</scope>
    <source>
        <strain evidence="2 3">CAU 1645</strain>
    </source>
</reference>
<comment type="caution">
    <text evidence="2">The sequence shown here is derived from an EMBL/GenBank/DDBJ whole genome shotgun (WGS) entry which is preliminary data.</text>
</comment>
<evidence type="ECO:0000256" key="1">
    <source>
        <dbReference type="SAM" id="MobiDB-lite"/>
    </source>
</evidence>
<proteinExistence type="predicted"/>
<protein>
    <submittedName>
        <fullName evidence="2">Uncharacterized protein</fullName>
    </submittedName>
</protein>
<keyword evidence="3" id="KW-1185">Reference proteome</keyword>